<evidence type="ECO:0000313" key="2">
    <source>
        <dbReference type="EMBL" id="PWR75116.1"/>
    </source>
</evidence>
<feature type="domain" description="Amine oxidase" evidence="1">
    <location>
        <begin position="10"/>
        <end position="378"/>
    </location>
</feature>
<dbReference type="PANTHER" id="PTHR21197">
    <property type="entry name" value="UDP-GALACTOPYRANOSE MUTASE"/>
    <property type="match status" value="1"/>
</dbReference>
<sequence length="434" mass="48634">MKTIILGGGLTGITLARLLSKRGEETVVLEQERIPGGLCRSQEIQGFTFDTGGSHIIFSRDTEVLSFIHEVLGTNRAERARNTKILYKGKYVKYPFENALAELPPEDCYHCLHEYIKTLIASEKGEFSDPKNFHDWIVQTFGRGIADAYLIPYNTKIWNYPPELMSAHWMEGRVPRPPVEDILKSAVGIPTEGYTHQAIFSYPVTGGIESLIHAMAEPVRDRIITGFTVTSITRHDEEFKVSNGRDTYTGDRIISTIPLQNLLPCLESVPENVRKAVADLRYNSVVSVGVGIKGEMPPYSWAYIPDADATYANRISFPSNFSDSVSPEGCSSVLAEITYNDGDKVSQMSDEQILDHILASLTKIGLFSPDQVQATCVTRNTFAYVVYDLAYLDNIAIIRDYFKDTSISLVGRFSQFEYLNMDGIIRSVFNFLKD</sequence>
<dbReference type="Proteomes" id="UP000245934">
    <property type="component" value="Unassembled WGS sequence"/>
</dbReference>
<dbReference type="Pfam" id="PF01593">
    <property type="entry name" value="Amino_oxidase"/>
    <property type="match status" value="1"/>
</dbReference>
<dbReference type="InterPro" id="IPR036188">
    <property type="entry name" value="FAD/NAD-bd_sf"/>
</dbReference>
<protein>
    <submittedName>
        <fullName evidence="2">FAD-dependent oxidoreductase</fullName>
    </submittedName>
</protein>
<gene>
    <name evidence="2" type="ORF">DLD82_06525</name>
</gene>
<dbReference type="GO" id="GO:0016491">
    <property type="term" value="F:oxidoreductase activity"/>
    <property type="evidence" value="ECO:0007669"/>
    <property type="project" value="InterPro"/>
</dbReference>
<evidence type="ECO:0000313" key="3">
    <source>
        <dbReference type="Proteomes" id="UP000245934"/>
    </source>
</evidence>
<dbReference type="RefSeq" id="WP_109940310.1">
    <property type="nucleotide sequence ID" value="NZ_CP176366.1"/>
</dbReference>
<keyword evidence="3" id="KW-1185">Reference proteome</keyword>
<dbReference type="Gene3D" id="3.50.50.60">
    <property type="entry name" value="FAD/NAD(P)-binding domain"/>
    <property type="match status" value="1"/>
</dbReference>
<proteinExistence type="predicted"/>
<dbReference type="OrthoDB" id="11867at2157"/>
<dbReference type="PANTHER" id="PTHR21197:SF0">
    <property type="entry name" value="UDP-GALACTOPYRANOSE MUTASE"/>
    <property type="match status" value="1"/>
</dbReference>
<accession>A0A2V2NBX1</accession>
<dbReference type="GeneID" id="97609973"/>
<dbReference type="GO" id="GO:0005829">
    <property type="term" value="C:cytosol"/>
    <property type="evidence" value="ECO:0007669"/>
    <property type="project" value="TreeGrafter"/>
</dbReference>
<dbReference type="InterPro" id="IPR002937">
    <property type="entry name" value="Amino_oxidase"/>
</dbReference>
<name>A0A2V2NBX1_9EURY</name>
<organism evidence="2 3">
    <name type="scientific">Methanospirillum stamsii</name>
    <dbReference type="NCBI Taxonomy" id="1277351"/>
    <lineage>
        <taxon>Archaea</taxon>
        <taxon>Methanobacteriati</taxon>
        <taxon>Methanobacteriota</taxon>
        <taxon>Stenosarchaea group</taxon>
        <taxon>Methanomicrobia</taxon>
        <taxon>Methanomicrobiales</taxon>
        <taxon>Methanospirillaceae</taxon>
        <taxon>Methanospirillum</taxon>
    </lineage>
</organism>
<comment type="caution">
    <text evidence="2">The sequence shown here is derived from an EMBL/GenBank/DDBJ whole genome shotgun (WGS) entry which is preliminary data.</text>
</comment>
<dbReference type="AlphaFoldDB" id="A0A2V2NBX1"/>
<dbReference type="GO" id="GO:0008767">
    <property type="term" value="F:UDP-galactopyranose mutase activity"/>
    <property type="evidence" value="ECO:0007669"/>
    <property type="project" value="TreeGrafter"/>
</dbReference>
<dbReference type="EMBL" id="QGMZ01000013">
    <property type="protein sequence ID" value="PWR75116.1"/>
    <property type="molecule type" value="Genomic_DNA"/>
</dbReference>
<dbReference type="GO" id="GO:0050660">
    <property type="term" value="F:flavin adenine dinucleotide binding"/>
    <property type="evidence" value="ECO:0007669"/>
    <property type="project" value="TreeGrafter"/>
</dbReference>
<dbReference type="SUPFAM" id="SSF51905">
    <property type="entry name" value="FAD/NAD(P)-binding domain"/>
    <property type="match status" value="1"/>
</dbReference>
<evidence type="ECO:0000259" key="1">
    <source>
        <dbReference type="Pfam" id="PF01593"/>
    </source>
</evidence>
<reference evidence="2 3" key="1">
    <citation type="submission" date="2018-05" db="EMBL/GenBank/DDBJ databases">
        <title>Draft genome of Methanospirillum stamsii Pt1.</title>
        <authorList>
            <person name="Dueholm M.S."/>
            <person name="Nielsen P.H."/>
            <person name="Bakmann L.F."/>
            <person name="Otzen D.E."/>
        </authorList>
    </citation>
    <scope>NUCLEOTIDE SEQUENCE [LARGE SCALE GENOMIC DNA]</scope>
    <source>
        <strain evidence="2 3">Pt1</strain>
    </source>
</reference>